<dbReference type="AlphaFoldDB" id="A0A0G3EHV9"/>
<name>A0A0G3EHV9_9BACT</name>
<dbReference type="InterPro" id="IPR006855">
    <property type="entry name" value="Vertebrate-like_GNAT_dom"/>
</dbReference>
<dbReference type="Pfam" id="PF04768">
    <property type="entry name" value="NAT"/>
    <property type="match status" value="1"/>
</dbReference>
<proteinExistence type="predicted"/>
<sequence>MFRDPPRAIITAMLLDKTIRLFLDGIGRREEYEFYLEKFRSAGGRCFALLVPEPRLIGEAGEMLAFDLHFLTRLELMPALLLAGPGAEEAWSRLEGHGEPPFRRVGDPAQFDAVAAEGLIPVFVREEAGMEEAIGETLTSSATRIHFLRSAGGLRDAGGREILYLYTARENGVQVSESDQPAARTATELLERRPDLHISFTSPIHLLPEIFTVRGAGTVVRRGSVIVRHEGLEGVDRARLAALLEQSFGRPLRDPAILDQCAECYLEQDYRGAVVLETLPEGCYLSKFAVGAEARGEGIAQELWREVRRSHAALFWRSHRGNPVNQWYDRLADGRHAVEKWRVYWIGFDAERIPGLIRRATDRPPDFMEDTAAG</sequence>
<dbReference type="GO" id="GO:0006526">
    <property type="term" value="P:L-arginine biosynthetic process"/>
    <property type="evidence" value="ECO:0007669"/>
    <property type="project" value="InterPro"/>
</dbReference>
<evidence type="ECO:0000313" key="5">
    <source>
        <dbReference type="Proteomes" id="UP000035268"/>
    </source>
</evidence>
<keyword evidence="2" id="KW-0808">Transferase</keyword>
<evidence type="ECO:0000256" key="1">
    <source>
        <dbReference type="ARBA" id="ARBA00004828"/>
    </source>
</evidence>
<evidence type="ECO:0000256" key="2">
    <source>
        <dbReference type="ARBA" id="ARBA00022679"/>
    </source>
</evidence>
<keyword evidence="4" id="KW-0418">Kinase</keyword>
<comment type="pathway">
    <text evidence="1">Amino-acid biosynthesis; L-arginine biosynthesis; N(2)-acetyl-L-ornithine from L-glutamate: step 2/4.</text>
</comment>
<evidence type="ECO:0000259" key="3">
    <source>
        <dbReference type="PROSITE" id="PS51731"/>
    </source>
</evidence>
<dbReference type="STRING" id="1307763.L21SP4_01774"/>
<accession>A0A0G3EHV9</accession>
<organism evidence="4 5">
    <name type="scientific">Kiritimatiella glycovorans</name>
    <dbReference type="NCBI Taxonomy" id="1307763"/>
    <lineage>
        <taxon>Bacteria</taxon>
        <taxon>Pseudomonadati</taxon>
        <taxon>Kiritimatiellota</taxon>
        <taxon>Kiritimatiellia</taxon>
        <taxon>Kiritimatiellales</taxon>
        <taxon>Kiritimatiellaceae</taxon>
        <taxon>Kiritimatiella</taxon>
    </lineage>
</organism>
<keyword evidence="5" id="KW-1185">Reference proteome</keyword>
<dbReference type="PANTHER" id="PTHR23342">
    <property type="entry name" value="N-ACETYLGLUTAMATE SYNTHASE"/>
    <property type="match status" value="1"/>
</dbReference>
<gene>
    <name evidence="4" type="ORF">L21SP4_01774</name>
</gene>
<dbReference type="GO" id="GO:0003991">
    <property type="term" value="F:acetylglutamate kinase activity"/>
    <property type="evidence" value="ECO:0007669"/>
    <property type="project" value="InterPro"/>
</dbReference>
<feature type="domain" description="N-acetyltransferase" evidence="3">
    <location>
        <begin position="224"/>
        <end position="369"/>
    </location>
</feature>
<dbReference type="Proteomes" id="UP000035268">
    <property type="component" value="Chromosome"/>
</dbReference>
<reference evidence="5" key="1">
    <citation type="submission" date="2015-02" db="EMBL/GenBank/DDBJ databases">
        <title>Description and complete genome sequence of the first cultured representative of the subdivision 5 of the Verrucomicrobia phylum.</title>
        <authorList>
            <person name="Spring S."/>
            <person name="Bunk B."/>
            <person name="Sproer C."/>
            <person name="Klenk H.-P."/>
        </authorList>
    </citation>
    <scope>NUCLEOTIDE SEQUENCE [LARGE SCALE GENOMIC DNA]</scope>
    <source>
        <strain evidence="5">L21-Fru-AB</strain>
    </source>
</reference>
<dbReference type="Gene3D" id="3.40.630.30">
    <property type="match status" value="1"/>
</dbReference>
<evidence type="ECO:0000313" key="4">
    <source>
        <dbReference type="EMBL" id="AKJ65012.1"/>
    </source>
</evidence>
<dbReference type="PROSITE" id="PS51731">
    <property type="entry name" value="GNAT_NAGS"/>
    <property type="match status" value="1"/>
</dbReference>
<dbReference type="GO" id="GO:0005737">
    <property type="term" value="C:cytoplasm"/>
    <property type="evidence" value="ECO:0007669"/>
    <property type="project" value="InterPro"/>
</dbReference>
<dbReference type="KEGG" id="vbl:L21SP4_01774"/>
<dbReference type="EMBL" id="CP010904">
    <property type="protein sequence ID" value="AKJ65012.1"/>
    <property type="molecule type" value="Genomic_DNA"/>
</dbReference>
<dbReference type="PANTHER" id="PTHR23342:SF0">
    <property type="entry name" value="N-ACETYLGLUTAMATE SYNTHASE, MITOCHONDRIAL"/>
    <property type="match status" value="1"/>
</dbReference>
<protein>
    <submittedName>
        <fullName evidence="4">Acetylglutamate kinase</fullName>
    </submittedName>
</protein>
<reference evidence="4 5" key="2">
    <citation type="journal article" date="2016" name="ISME J.">
        <title>Characterization of the first cultured representative of Verrucomicrobia subdivision 5 indicates the proposal of a novel phylum.</title>
        <authorList>
            <person name="Spring S."/>
            <person name="Bunk B."/>
            <person name="Sproer C."/>
            <person name="Schumann P."/>
            <person name="Rohde M."/>
            <person name="Tindall B.J."/>
            <person name="Klenk H.P."/>
        </authorList>
    </citation>
    <scope>NUCLEOTIDE SEQUENCE [LARGE SCALE GENOMIC DNA]</scope>
    <source>
        <strain evidence="4 5">L21-Fru-AB</strain>
    </source>
</reference>